<proteinExistence type="inferred from homology"/>
<comment type="similarity">
    <text evidence="3">Belongs to the UbiH/COQ6 family.</text>
</comment>
<dbReference type="NCBIfam" id="TIGR01988">
    <property type="entry name" value="Ubi-OHases"/>
    <property type="match status" value="1"/>
</dbReference>
<dbReference type="InterPro" id="IPR036188">
    <property type="entry name" value="FAD/NAD-bd_sf"/>
</dbReference>
<comment type="cofactor">
    <cofactor evidence="1">
        <name>FAD</name>
        <dbReference type="ChEBI" id="CHEBI:57692"/>
    </cofactor>
</comment>
<dbReference type="InterPro" id="IPR010971">
    <property type="entry name" value="UbiH/COQ6"/>
</dbReference>
<evidence type="ECO:0000313" key="10">
    <source>
        <dbReference type="EMBL" id="QQD18051.1"/>
    </source>
</evidence>
<dbReference type="PROSITE" id="PS01304">
    <property type="entry name" value="UBIH"/>
    <property type="match status" value="1"/>
</dbReference>
<dbReference type="PANTHER" id="PTHR43876:SF7">
    <property type="entry name" value="UBIQUINONE BIOSYNTHESIS MONOOXYGENASE COQ6, MITOCHONDRIAL"/>
    <property type="match status" value="1"/>
</dbReference>
<keyword evidence="5" id="KW-0274">FAD</keyword>
<keyword evidence="11" id="KW-1185">Reference proteome</keyword>
<dbReference type="GO" id="GO:0019168">
    <property type="term" value="F:2-polyprenylphenol 6-hydroxylase activity"/>
    <property type="evidence" value="ECO:0007669"/>
    <property type="project" value="TreeGrafter"/>
</dbReference>
<evidence type="ECO:0000256" key="3">
    <source>
        <dbReference type="ARBA" id="ARBA00005349"/>
    </source>
</evidence>
<evidence type="ECO:0000259" key="9">
    <source>
        <dbReference type="Pfam" id="PF01494"/>
    </source>
</evidence>
<evidence type="ECO:0000256" key="2">
    <source>
        <dbReference type="ARBA" id="ARBA00004749"/>
    </source>
</evidence>
<keyword evidence="4" id="KW-0285">Flavoprotein</keyword>
<evidence type="ECO:0000313" key="11">
    <source>
        <dbReference type="Proteomes" id="UP000596063"/>
    </source>
</evidence>
<dbReference type="AlphaFoldDB" id="A0A7T4UPV2"/>
<organism evidence="10 11">
    <name type="scientific">Spongiibacter nanhainus</name>
    <dbReference type="NCBI Taxonomy" id="2794344"/>
    <lineage>
        <taxon>Bacteria</taxon>
        <taxon>Pseudomonadati</taxon>
        <taxon>Pseudomonadota</taxon>
        <taxon>Gammaproteobacteria</taxon>
        <taxon>Cellvibrionales</taxon>
        <taxon>Spongiibacteraceae</taxon>
        <taxon>Spongiibacter</taxon>
    </lineage>
</organism>
<dbReference type="KEGG" id="snan:I6N98_17185"/>
<evidence type="ECO:0000256" key="1">
    <source>
        <dbReference type="ARBA" id="ARBA00001974"/>
    </source>
</evidence>
<dbReference type="InterPro" id="IPR051205">
    <property type="entry name" value="UbiH/COQ6_monooxygenase"/>
</dbReference>
<dbReference type="SUPFAM" id="SSF51905">
    <property type="entry name" value="FAD/NAD(P)-binding domain"/>
    <property type="match status" value="1"/>
</dbReference>
<dbReference type="FunFam" id="3.50.50.60:FF:000021">
    <property type="entry name" value="Ubiquinone biosynthesis monooxygenase COQ6"/>
    <property type="match status" value="1"/>
</dbReference>
<evidence type="ECO:0000256" key="7">
    <source>
        <dbReference type="ARBA" id="ARBA00023033"/>
    </source>
</evidence>
<sequence length="410" mass="44646">MQMAEEQVCDVLIVGGGLAGGALALALADSSLRVAVVEAQPFPEQLPPLGESVADYDPRVSALTEASRRFLDSLGVWRDIVAQRACAYREMSVWDAEGTGEIHFDAADVGRPCLGHIVENRIITTSLLHRLRQRGGVQCIFGVQAESLENCGDSAVLQLADGRRLRAALVVAADGANSRVRQWAGFHTREWDYKHWAIATTVETSQSHRDTAWQRFLPEGPLAFLPLADAEGSGTFSSIVWSATPALAESLMAQPDDEFCTSLGRHFEHRLGEVVATGKRFSFPLRQRHAVDYFRGSVVLIGDAAHSIHPLAGQGINLGFADAQALAEELLRGRERQLSAGDRGVLARYQRRRKGDNLAMMAAMEGFQNLFGSSLPPLRLIRNIGMSWLDGAAPLKRRIVSRAMGIEAGV</sequence>
<comment type="subunit">
    <text evidence="8">Component of the Ubi complex metabolon, which regroups five ubiquinone biosynthesis proteins (UbiE, UbiF, UbiG, UbiH and UbiI) and two accessory factors (UbiK and the lipid-binding protein UbiJ).</text>
</comment>
<reference evidence="10 11" key="1">
    <citation type="submission" date="2020-12" db="EMBL/GenBank/DDBJ databases">
        <authorList>
            <person name="Shan Y."/>
        </authorList>
    </citation>
    <scope>NUCLEOTIDE SEQUENCE [LARGE SCALE GENOMIC DNA]</scope>
    <source>
        <strain evidence="11">csc3.9</strain>
    </source>
</reference>
<keyword evidence="7" id="KW-0503">Monooxygenase</keyword>
<dbReference type="InterPro" id="IPR002938">
    <property type="entry name" value="FAD-bd"/>
</dbReference>
<dbReference type="Pfam" id="PF01494">
    <property type="entry name" value="FAD_binding_3"/>
    <property type="match status" value="1"/>
</dbReference>
<dbReference type="UniPathway" id="UPA00232"/>
<comment type="pathway">
    <text evidence="2">Cofactor biosynthesis; ubiquinone biosynthesis.</text>
</comment>
<dbReference type="GO" id="GO:0071949">
    <property type="term" value="F:FAD binding"/>
    <property type="evidence" value="ECO:0007669"/>
    <property type="project" value="InterPro"/>
</dbReference>
<dbReference type="Proteomes" id="UP000596063">
    <property type="component" value="Chromosome"/>
</dbReference>
<evidence type="ECO:0000256" key="5">
    <source>
        <dbReference type="ARBA" id="ARBA00022827"/>
    </source>
</evidence>
<dbReference type="Gene3D" id="3.50.50.60">
    <property type="entry name" value="FAD/NAD(P)-binding domain"/>
    <property type="match status" value="2"/>
</dbReference>
<protein>
    <submittedName>
        <fullName evidence="10">UbiH/UbiF/VisC/COQ6 family ubiquinone biosynthesis hydroxylase</fullName>
    </submittedName>
</protein>
<dbReference type="PRINTS" id="PR00420">
    <property type="entry name" value="RNGMNOXGNASE"/>
</dbReference>
<dbReference type="GO" id="GO:0006744">
    <property type="term" value="P:ubiquinone biosynthetic process"/>
    <property type="evidence" value="ECO:0007669"/>
    <property type="project" value="UniProtKB-UniPathway"/>
</dbReference>
<name>A0A7T4UPV2_9GAMM</name>
<dbReference type="PANTHER" id="PTHR43876">
    <property type="entry name" value="UBIQUINONE BIOSYNTHESIS MONOOXYGENASE COQ6, MITOCHONDRIAL"/>
    <property type="match status" value="1"/>
</dbReference>
<dbReference type="GO" id="GO:0110142">
    <property type="term" value="C:ubiquinone biosynthesis complex"/>
    <property type="evidence" value="ECO:0007669"/>
    <property type="project" value="UniProtKB-ARBA"/>
</dbReference>
<keyword evidence="6" id="KW-0560">Oxidoreductase</keyword>
<gene>
    <name evidence="10" type="ORF">I6N98_17185</name>
</gene>
<keyword evidence="10" id="KW-0830">Ubiquinone</keyword>
<accession>A0A7T4UPV2</accession>
<evidence type="ECO:0000256" key="8">
    <source>
        <dbReference type="ARBA" id="ARBA00065734"/>
    </source>
</evidence>
<dbReference type="EMBL" id="CP066167">
    <property type="protein sequence ID" value="QQD18051.1"/>
    <property type="molecule type" value="Genomic_DNA"/>
</dbReference>
<evidence type="ECO:0000256" key="4">
    <source>
        <dbReference type="ARBA" id="ARBA00022630"/>
    </source>
</evidence>
<evidence type="ECO:0000256" key="6">
    <source>
        <dbReference type="ARBA" id="ARBA00023002"/>
    </source>
</evidence>
<feature type="domain" description="FAD-binding" evidence="9">
    <location>
        <begin position="9"/>
        <end position="354"/>
    </location>
</feature>
<dbReference type="InterPro" id="IPR018168">
    <property type="entry name" value="Ubi_Hdrlase_CS"/>
</dbReference>